<dbReference type="InterPro" id="IPR009056">
    <property type="entry name" value="Cyt_c-like_dom"/>
</dbReference>
<dbReference type="EMBL" id="CP003746">
    <property type="protein sequence ID" value="AFU99950.1"/>
    <property type="molecule type" value="Genomic_DNA"/>
</dbReference>
<evidence type="ECO:0000256" key="1">
    <source>
        <dbReference type="ARBA" id="ARBA00022617"/>
    </source>
</evidence>
<dbReference type="PANTHER" id="PTHR30600">
    <property type="entry name" value="CYTOCHROME C PEROXIDASE-RELATED"/>
    <property type="match status" value="1"/>
</dbReference>
<dbReference type="SUPFAM" id="SSF46626">
    <property type="entry name" value="Cytochrome c"/>
    <property type="match status" value="1"/>
</dbReference>
<dbReference type="GO" id="GO:0009055">
    <property type="term" value="F:electron transfer activity"/>
    <property type="evidence" value="ECO:0007669"/>
    <property type="project" value="InterPro"/>
</dbReference>
<sequence>MKGIIKLIKWLLILGFAAAALVVGGFVFFVETSKSLQPPEEVTQKTVYLNQNWTQAERDTYYYTPQGTSVPQGANLTALRYNWFINLEMPLSEQRFADPANMRRFKFIVDPVASSANPDHLPVGFTKHFNQDLGEDVLDISCAACHMGELHYKKDGINYAVRVDGGQAMHAFTDLNRGTFGPSLITALVETWANPMKFNRFADKVLADGGDKDKLKAELFDTVKAFVEIKQNNPLAHFYPTREGYGRTDALGRIANTLFGDHLIESNMQVSEAPVSYPFLWNIWKFNWVQYNGSVAQPLARNVGEALGVGAVIPLTTPEGEPLPASEQFRSSVLIADIEKIEHTLQTLQEPEWPEALFGAIDHDLAAQGEALFENHCVECHGPHVSSKPRQMAEAPLKTNVEDQWLIEVIDLDHIGTDPTAARGFIDKTYDLTPAGITRDTIKRELNPLLQRQLARDMLARLQALAESEKLSEDARAAFTTLAAGFPVPDTLADNGFQPSPAPAIKAVLDQFELKPSYKLSAAKSPYKQLSCSTQCQINALWWDLNFAQQNIEQTLASIDPAAITEGLGLNVIGLLIKNRYYQDNNLSYEQIMCLEGFGTLDLPQQLPGYKPRPLAGVWASPPFLHNGSVPNIYEMLVPPAERTTKFFVGRRDYDPVKLGYEHEPLPDQENNGFWFDTSITGNHNTGHAFAATPEQWSAYKSNYKANPLPKGVIGPVFTHEQRMALIEYLKQHRDNPVGYQFQPSKSCLADYAS</sequence>
<proteinExistence type="predicted"/>
<dbReference type="InterPro" id="IPR047758">
    <property type="entry name" value="CytoC_perox"/>
</dbReference>
<dbReference type="Pfam" id="PF21419">
    <property type="entry name" value="RoxA-like_Cyt-c"/>
    <property type="match status" value="1"/>
</dbReference>
<keyword evidence="5" id="KW-0812">Transmembrane</keyword>
<evidence type="ECO:0000256" key="3">
    <source>
        <dbReference type="ARBA" id="ARBA00023004"/>
    </source>
</evidence>
<dbReference type="GO" id="GO:0020037">
    <property type="term" value="F:heme binding"/>
    <property type="evidence" value="ECO:0007669"/>
    <property type="project" value="InterPro"/>
</dbReference>
<evidence type="ECO:0000256" key="4">
    <source>
        <dbReference type="PROSITE-ProRule" id="PRU00433"/>
    </source>
</evidence>
<keyword evidence="2 4" id="KW-0479">Metal-binding</keyword>
<evidence type="ECO:0000313" key="7">
    <source>
        <dbReference type="EMBL" id="AFU99950.1"/>
    </source>
</evidence>
<dbReference type="GO" id="GO:0004130">
    <property type="term" value="F:cytochrome-c peroxidase activity"/>
    <property type="evidence" value="ECO:0007669"/>
    <property type="project" value="TreeGrafter"/>
</dbReference>
<organism evidence="7 8">
    <name type="scientific">Simiduia agarivorans (strain DSM 21679 / JCM 13881 / BCRC 17597 / SA1)</name>
    <dbReference type="NCBI Taxonomy" id="1117647"/>
    <lineage>
        <taxon>Bacteria</taxon>
        <taxon>Pseudomonadati</taxon>
        <taxon>Pseudomonadota</taxon>
        <taxon>Gammaproteobacteria</taxon>
        <taxon>Cellvibrionales</taxon>
        <taxon>Cellvibrionaceae</taxon>
        <taxon>Simiduia</taxon>
    </lineage>
</organism>
<protein>
    <recommendedName>
        <fullName evidence="6">Cytochrome c domain-containing protein</fullName>
    </recommendedName>
</protein>
<accession>K4KNY2</accession>
<dbReference type="Gene3D" id="1.10.760.10">
    <property type="entry name" value="Cytochrome c-like domain"/>
    <property type="match status" value="1"/>
</dbReference>
<dbReference type="GO" id="GO:0046872">
    <property type="term" value="F:metal ion binding"/>
    <property type="evidence" value="ECO:0007669"/>
    <property type="project" value="UniProtKB-KW"/>
</dbReference>
<dbReference type="RefSeq" id="WP_015048103.1">
    <property type="nucleotide sequence ID" value="NC_018868.3"/>
</dbReference>
<feature type="transmembrane region" description="Helical" evidence="5">
    <location>
        <begin position="7"/>
        <end position="30"/>
    </location>
</feature>
<dbReference type="NCBIfam" id="NF040606">
    <property type="entry name" value="CytoC_perox"/>
    <property type="match status" value="1"/>
</dbReference>
<evidence type="ECO:0000313" key="8">
    <source>
        <dbReference type="Proteomes" id="UP000000466"/>
    </source>
</evidence>
<reference evidence="7 8" key="1">
    <citation type="journal article" date="2013" name="Genome Announc.">
        <title>Complete genome sequence of Simiduia agarivorans SA1(T), a marine bacterium able to degrade a variety of polysaccharides.</title>
        <authorList>
            <person name="Lin S.Y."/>
            <person name="Shieh W.Y."/>
            <person name="Chen J.S."/>
            <person name="Tang S.L."/>
        </authorList>
    </citation>
    <scope>NUCLEOTIDE SEQUENCE [LARGE SCALE GENOMIC DNA]</scope>
    <source>
        <strain evidence="8">DSM 21679 / JCM 13881 / BCRC 17597 / SA1</strain>
    </source>
</reference>
<dbReference type="PROSITE" id="PS51007">
    <property type="entry name" value="CYTC"/>
    <property type="match status" value="1"/>
</dbReference>
<dbReference type="AlphaFoldDB" id="K4KNY2"/>
<gene>
    <name evidence="7" type="ordered locus">M5M_14060</name>
</gene>
<dbReference type="InterPro" id="IPR051395">
    <property type="entry name" value="Cytochrome_c_Peroxidase/MauG"/>
</dbReference>
<keyword evidence="3 4" id="KW-0408">Iron</keyword>
<dbReference type="InterPro" id="IPR036909">
    <property type="entry name" value="Cyt_c-like_dom_sf"/>
</dbReference>
<dbReference type="HOGENOM" id="CLU_014386_1_0_6"/>
<dbReference type="Proteomes" id="UP000000466">
    <property type="component" value="Chromosome"/>
</dbReference>
<keyword evidence="5" id="KW-1133">Transmembrane helix</keyword>
<feature type="domain" description="Cytochrome c" evidence="6">
    <location>
        <begin position="364"/>
        <end position="466"/>
    </location>
</feature>
<dbReference type="STRING" id="1117647.M5M_14060"/>
<keyword evidence="5" id="KW-0472">Membrane</keyword>
<dbReference type="KEGG" id="saga:M5M_14060"/>
<dbReference type="PANTHER" id="PTHR30600:SF9">
    <property type="entry name" value="BLR7738 PROTEIN"/>
    <property type="match status" value="1"/>
</dbReference>
<dbReference type="eggNOG" id="COG2010">
    <property type="taxonomic scope" value="Bacteria"/>
</dbReference>
<keyword evidence="1 4" id="KW-0349">Heme</keyword>
<name>K4KNY2_SIMAS</name>
<evidence type="ECO:0000256" key="2">
    <source>
        <dbReference type="ARBA" id="ARBA00022723"/>
    </source>
</evidence>
<evidence type="ECO:0000256" key="5">
    <source>
        <dbReference type="SAM" id="Phobius"/>
    </source>
</evidence>
<keyword evidence="8" id="KW-1185">Reference proteome</keyword>
<evidence type="ECO:0000259" key="6">
    <source>
        <dbReference type="PROSITE" id="PS51007"/>
    </source>
</evidence>